<feature type="domain" description="Tyrosine-protein phosphatase" evidence="6">
    <location>
        <begin position="420"/>
        <end position="562"/>
    </location>
</feature>
<comment type="caution">
    <text evidence="9">The sequence shown here is derived from an EMBL/GenBank/DDBJ whole genome shotgun (WGS) entry which is preliminary data.</text>
</comment>
<feature type="domain" description="Tyrosine specific protein phosphatases" evidence="7">
    <location>
        <begin position="489"/>
        <end position="540"/>
    </location>
</feature>
<dbReference type="GO" id="GO:0005737">
    <property type="term" value="C:cytoplasm"/>
    <property type="evidence" value="ECO:0007669"/>
    <property type="project" value="TreeGrafter"/>
</dbReference>
<dbReference type="GO" id="GO:0008330">
    <property type="term" value="F:protein tyrosine/threonine phosphatase activity"/>
    <property type="evidence" value="ECO:0007669"/>
    <property type="project" value="TreeGrafter"/>
</dbReference>
<dbReference type="PROSITE" id="PS00383">
    <property type="entry name" value="TYR_PHOSPHATASE_1"/>
    <property type="match status" value="1"/>
</dbReference>
<accession>A0A5J4Z2B2</accession>
<dbReference type="SUPFAM" id="SSF52799">
    <property type="entry name" value="(Phosphotyrosine protein) phosphatases II"/>
    <property type="match status" value="1"/>
</dbReference>
<dbReference type="SMART" id="SM00450">
    <property type="entry name" value="RHOD"/>
    <property type="match status" value="1"/>
</dbReference>
<dbReference type="PANTHER" id="PTHR10159">
    <property type="entry name" value="DUAL SPECIFICITY PROTEIN PHOSPHATASE"/>
    <property type="match status" value="1"/>
</dbReference>
<evidence type="ECO:0000256" key="1">
    <source>
        <dbReference type="ARBA" id="ARBA00008601"/>
    </source>
</evidence>
<evidence type="ECO:0000259" key="7">
    <source>
        <dbReference type="PROSITE" id="PS50056"/>
    </source>
</evidence>
<gene>
    <name evidence="9" type="ORF">FVE85_5664</name>
</gene>
<dbReference type="Gene3D" id="3.90.190.10">
    <property type="entry name" value="Protein tyrosine phosphatase superfamily"/>
    <property type="match status" value="1"/>
</dbReference>
<evidence type="ECO:0000259" key="6">
    <source>
        <dbReference type="PROSITE" id="PS50054"/>
    </source>
</evidence>
<dbReference type="AlphaFoldDB" id="A0A5J4Z2B2"/>
<dbReference type="PROSITE" id="PS50056">
    <property type="entry name" value="TYR_PHOSPHATASE_2"/>
    <property type="match status" value="1"/>
</dbReference>
<dbReference type="PROSITE" id="PS50206">
    <property type="entry name" value="RHODANESE_3"/>
    <property type="match status" value="1"/>
</dbReference>
<organism evidence="9 10">
    <name type="scientific">Porphyridium purpureum</name>
    <name type="common">Red alga</name>
    <name type="synonym">Porphyridium cruentum</name>
    <dbReference type="NCBI Taxonomy" id="35688"/>
    <lineage>
        <taxon>Eukaryota</taxon>
        <taxon>Rhodophyta</taxon>
        <taxon>Bangiophyceae</taxon>
        <taxon>Porphyridiales</taxon>
        <taxon>Porphyridiaceae</taxon>
        <taxon>Porphyridium</taxon>
    </lineage>
</organism>
<feature type="compositionally biased region" description="Polar residues" evidence="5">
    <location>
        <begin position="96"/>
        <end position="108"/>
    </location>
</feature>
<dbReference type="InterPro" id="IPR029021">
    <property type="entry name" value="Prot-tyrosine_phosphatase-like"/>
</dbReference>
<keyword evidence="4" id="KW-0904">Protein phosphatase</keyword>
<comment type="similarity">
    <text evidence="1">Belongs to the protein-tyrosine phosphatase family. Non-receptor class dual specificity subfamily.</text>
</comment>
<dbReference type="PANTHER" id="PTHR10159:SF519">
    <property type="entry name" value="DUAL SPECIFICITY PROTEIN PHOSPHATASE MPK3"/>
    <property type="match status" value="1"/>
</dbReference>
<reference evidence="10" key="1">
    <citation type="journal article" date="2019" name="Nat. Commun.">
        <title>Expansion of phycobilisome linker gene families in mesophilic red algae.</title>
        <authorList>
            <person name="Lee J."/>
            <person name="Kim D."/>
            <person name="Bhattacharya D."/>
            <person name="Yoon H.S."/>
        </authorList>
    </citation>
    <scope>NUCLEOTIDE SEQUENCE [LARGE SCALE GENOMIC DNA]</scope>
    <source>
        <strain evidence="10">CCMP 1328</strain>
    </source>
</reference>
<sequence length="578" mass="63018">MGVEDCPVVASHVVLDERPEIVTAQSAAAQQWGSRAGTSVGQGADAQLCVEAFEEHHGAIQAELQTKGVQRMSCEASQDAGCVLDTAGPALEHPTRSISPSASGTSLHTDVLSPVEASSESRVLAASRMGFRHGQKVFEDRLESTLFDGMAQHDASFWADCKTLRALSSSTSGVSSLTLSPSLDSTISGWRGRALLSDPGCDAKEGACHDTKEVDEERGDSTGHLLVQIAGISAQDLAQVFARKDPMILIDVRTRLLYHMEHIVGAQNINMLQEQVDASQVSAKGSEADNETLVRALIHFLKDTSAHRLNSQSSYEVVLYDHGGPDLSASFSRAAQLVWLLSERFEDGMSVSRISMLEGGFARFVQGFPDLCRKDATSSCATSNHGESLEKLLRSNLGKRLYAKLEGQNFFNVMGGTVSKASQILPYLYLGCQRDASDYEQLKALGITHVLVVGSELDTYFGKDKFVYKHLLARDALDEPIENLFSEACEFLEGIRKDEQSKVLVHCYAGVSRSATIAIAYLISLNYTLHAALELARERRSIICPNARFMRALCDWEVKVLGLSTKEELACDVLSWME</sequence>
<dbReference type="InterPro" id="IPR036873">
    <property type="entry name" value="Rhodanese-like_dom_sf"/>
</dbReference>
<dbReference type="Gene3D" id="3.40.250.10">
    <property type="entry name" value="Rhodanese-like domain"/>
    <property type="match status" value="1"/>
</dbReference>
<evidence type="ECO:0000259" key="8">
    <source>
        <dbReference type="PROSITE" id="PS50206"/>
    </source>
</evidence>
<dbReference type="InterPro" id="IPR001763">
    <property type="entry name" value="Rhodanese-like_dom"/>
</dbReference>
<evidence type="ECO:0000256" key="4">
    <source>
        <dbReference type="ARBA" id="ARBA00022912"/>
    </source>
</evidence>
<dbReference type="GO" id="GO:0043409">
    <property type="term" value="P:negative regulation of MAPK cascade"/>
    <property type="evidence" value="ECO:0007669"/>
    <property type="project" value="TreeGrafter"/>
</dbReference>
<protein>
    <recommendedName>
        <fullName evidence="2">protein-tyrosine-phosphatase</fullName>
        <ecNumber evidence="2">3.1.3.48</ecNumber>
    </recommendedName>
</protein>
<dbReference type="EC" id="3.1.3.48" evidence="2"/>
<keyword evidence="10" id="KW-1185">Reference proteome</keyword>
<dbReference type="InterPro" id="IPR020422">
    <property type="entry name" value="TYR_PHOSPHATASE_DUAL_dom"/>
</dbReference>
<dbReference type="SUPFAM" id="SSF52821">
    <property type="entry name" value="Rhodanese/Cell cycle control phosphatase"/>
    <property type="match status" value="1"/>
</dbReference>
<dbReference type="SMART" id="SM00195">
    <property type="entry name" value="DSPc"/>
    <property type="match status" value="1"/>
</dbReference>
<dbReference type="InterPro" id="IPR000387">
    <property type="entry name" value="Tyr_Pase_dom"/>
</dbReference>
<dbReference type="Pfam" id="PF00782">
    <property type="entry name" value="DSPc"/>
    <property type="match status" value="1"/>
</dbReference>
<dbReference type="GO" id="GO:0033550">
    <property type="term" value="F:MAP kinase tyrosine phosphatase activity"/>
    <property type="evidence" value="ECO:0007669"/>
    <property type="project" value="TreeGrafter"/>
</dbReference>
<dbReference type="PROSITE" id="PS50054">
    <property type="entry name" value="TYR_PHOSPHATASE_DUAL"/>
    <property type="match status" value="1"/>
</dbReference>
<dbReference type="EMBL" id="VRMN01000001">
    <property type="protein sequence ID" value="KAA8498079.1"/>
    <property type="molecule type" value="Genomic_DNA"/>
</dbReference>
<dbReference type="InterPro" id="IPR016130">
    <property type="entry name" value="Tyr_Pase_AS"/>
</dbReference>
<proteinExistence type="inferred from homology"/>
<feature type="region of interest" description="Disordered" evidence="5">
    <location>
        <begin position="93"/>
        <end position="113"/>
    </location>
</feature>
<name>A0A5J4Z2B2_PORPP</name>
<keyword evidence="3" id="KW-0378">Hydrolase</keyword>
<feature type="domain" description="Rhodanese" evidence="8">
    <location>
        <begin position="243"/>
        <end position="373"/>
    </location>
</feature>
<dbReference type="GO" id="GO:0017017">
    <property type="term" value="F:MAP kinase tyrosine/serine/threonine phosphatase activity"/>
    <property type="evidence" value="ECO:0007669"/>
    <property type="project" value="TreeGrafter"/>
</dbReference>
<dbReference type="OrthoDB" id="1301at2759"/>
<evidence type="ECO:0000256" key="2">
    <source>
        <dbReference type="ARBA" id="ARBA00013064"/>
    </source>
</evidence>
<evidence type="ECO:0000256" key="5">
    <source>
        <dbReference type="SAM" id="MobiDB-lite"/>
    </source>
</evidence>
<evidence type="ECO:0000313" key="9">
    <source>
        <dbReference type="EMBL" id="KAA8498079.1"/>
    </source>
</evidence>
<evidence type="ECO:0000256" key="3">
    <source>
        <dbReference type="ARBA" id="ARBA00022801"/>
    </source>
</evidence>
<dbReference type="InterPro" id="IPR000340">
    <property type="entry name" value="Dual-sp_phosphatase_cat-dom"/>
</dbReference>
<dbReference type="CDD" id="cd14498">
    <property type="entry name" value="DSP"/>
    <property type="match status" value="1"/>
</dbReference>
<dbReference type="Pfam" id="PF00581">
    <property type="entry name" value="Rhodanese"/>
    <property type="match status" value="1"/>
</dbReference>
<dbReference type="Proteomes" id="UP000324585">
    <property type="component" value="Unassembled WGS sequence"/>
</dbReference>
<evidence type="ECO:0000313" key="10">
    <source>
        <dbReference type="Proteomes" id="UP000324585"/>
    </source>
</evidence>